<dbReference type="PANTHER" id="PTHR11142:SF0">
    <property type="entry name" value="TRNA PSEUDOURIDINE SYNTHASE-LIKE 1"/>
    <property type="match status" value="1"/>
</dbReference>
<reference evidence="9" key="2">
    <citation type="journal article" date="2021" name="PeerJ">
        <title>Extensive microbial diversity within the chicken gut microbiome revealed by metagenomics and culture.</title>
        <authorList>
            <person name="Gilroy R."/>
            <person name="Ravi A."/>
            <person name="Getino M."/>
            <person name="Pursley I."/>
            <person name="Horton D.L."/>
            <person name="Alikhan N.F."/>
            <person name="Baker D."/>
            <person name="Gharbi K."/>
            <person name="Hall N."/>
            <person name="Watson M."/>
            <person name="Adriaenssens E.M."/>
            <person name="Foster-Nyarko E."/>
            <person name="Jarju S."/>
            <person name="Secka A."/>
            <person name="Antonio M."/>
            <person name="Oren A."/>
            <person name="Chaudhuri R.R."/>
            <person name="La Ragione R."/>
            <person name="Hildebrand F."/>
            <person name="Pallen M.J."/>
        </authorList>
    </citation>
    <scope>NUCLEOTIDE SEQUENCE</scope>
    <source>
        <strain evidence="9">ChiHecec3B27-6122</strain>
    </source>
</reference>
<evidence type="ECO:0000256" key="5">
    <source>
        <dbReference type="PIRSR" id="PIRSR001430-1"/>
    </source>
</evidence>
<evidence type="ECO:0000313" key="10">
    <source>
        <dbReference type="Proteomes" id="UP000886876"/>
    </source>
</evidence>
<dbReference type="Gene3D" id="3.30.70.660">
    <property type="entry name" value="Pseudouridine synthase I, catalytic domain, C-terminal subdomain"/>
    <property type="match status" value="1"/>
</dbReference>
<evidence type="ECO:0000256" key="7">
    <source>
        <dbReference type="RuleBase" id="RU003792"/>
    </source>
</evidence>
<dbReference type="InterPro" id="IPR001406">
    <property type="entry name" value="PsdUridine_synth_TruA"/>
</dbReference>
<comment type="subunit">
    <text evidence="4">Homodimer.</text>
</comment>
<feature type="domain" description="Pseudouridine synthase I TruA alpha/beta" evidence="8">
    <location>
        <begin position="9"/>
        <end position="100"/>
    </location>
</feature>
<keyword evidence="3 4" id="KW-0413">Isomerase</keyword>
<dbReference type="PANTHER" id="PTHR11142">
    <property type="entry name" value="PSEUDOURIDYLATE SYNTHASE"/>
    <property type="match status" value="1"/>
</dbReference>
<comment type="caution">
    <text evidence="9">The sequence shown here is derived from an EMBL/GenBank/DDBJ whole genome shotgun (WGS) entry which is preliminary data.</text>
</comment>
<dbReference type="InterPro" id="IPR020094">
    <property type="entry name" value="TruA/RsuA/RluB/E/F_N"/>
</dbReference>
<feature type="domain" description="Pseudouridine synthase I TruA alpha/beta" evidence="8">
    <location>
        <begin position="146"/>
        <end position="244"/>
    </location>
</feature>
<dbReference type="SUPFAM" id="SSF55120">
    <property type="entry name" value="Pseudouridine synthase"/>
    <property type="match status" value="1"/>
</dbReference>
<accession>A0A9D1G5C2</accession>
<organism evidence="9 10">
    <name type="scientific">Candidatus Scatomorpha pullistercoris</name>
    <dbReference type="NCBI Taxonomy" id="2840929"/>
    <lineage>
        <taxon>Bacteria</taxon>
        <taxon>Bacillati</taxon>
        <taxon>Bacillota</taxon>
        <taxon>Clostridia</taxon>
        <taxon>Eubacteriales</taxon>
        <taxon>Candidatus Scatomorpha</taxon>
    </lineage>
</organism>
<comment type="caution">
    <text evidence="4">Lacks conserved residue(s) required for the propagation of feature annotation.</text>
</comment>
<proteinExistence type="inferred from homology"/>
<dbReference type="HAMAP" id="MF_00171">
    <property type="entry name" value="TruA"/>
    <property type="match status" value="1"/>
</dbReference>
<dbReference type="AlphaFoldDB" id="A0A9D1G5C2"/>
<dbReference type="InterPro" id="IPR020097">
    <property type="entry name" value="PsdUridine_synth_TruA_a/b_dom"/>
</dbReference>
<dbReference type="CDD" id="cd02570">
    <property type="entry name" value="PseudoU_synth_EcTruA"/>
    <property type="match status" value="1"/>
</dbReference>
<gene>
    <name evidence="4 9" type="primary">truA</name>
    <name evidence="9" type="ORF">IAD42_06130</name>
</gene>
<evidence type="ECO:0000256" key="4">
    <source>
        <dbReference type="HAMAP-Rule" id="MF_00171"/>
    </source>
</evidence>
<evidence type="ECO:0000313" key="9">
    <source>
        <dbReference type="EMBL" id="HIS97538.1"/>
    </source>
</evidence>
<comment type="catalytic activity">
    <reaction evidence="4 7">
        <text>uridine(38/39/40) in tRNA = pseudouridine(38/39/40) in tRNA</text>
        <dbReference type="Rhea" id="RHEA:22376"/>
        <dbReference type="Rhea" id="RHEA-COMP:10085"/>
        <dbReference type="Rhea" id="RHEA-COMP:10087"/>
        <dbReference type="ChEBI" id="CHEBI:65314"/>
        <dbReference type="ChEBI" id="CHEBI:65315"/>
        <dbReference type="EC" id="5.4.99.12"/>
    </reaction>
</comment>
<protein>
    <recommendedName>
        <fullName evidence="4">tRNA pseudouridine synthase A</fullName>
        <ecNumber evidence="4">5.4.99.12</ecNumber>
    </recommendedName>
    <alternativeName>
        <fullName evidence="4">tRNA pseudouridine(38-40) synthase</fullName>
    </alternativeName>
    <alternativeName>
        <fullName evidence="4">tRNA pseudouridylate synthase I</fullName>
    </alternativeName>
    <alternativeName>
        <fullName evidence="4">tRNA-uridine isomerase I</fullName>
    </alternativeName>
</protein>
<reference evidence="9" key="1">
    <citation type="submission" date="2020-10" db="EMBL/GenBank/DDBJ databases">
        <authorList>
            <person name="Gilroy R."/>
        </authorList>
    </citation>
    <scope>NUCLEOTIDE SEQUENCE</scope>
    <source>
        <strain evidence="9">ChiHecec3B27-6122</strain>
    </source>
</reference>
<dbReference type="Gene3D" id="3.30.70.580">
    <property type="entry name" value="Pseudouridine synthase I, catalytic domain, N-terminal subdomain"/>
    <property type="match status" value="1"/>
</dbReference>
<comment type="similarity">
    <text evidence="1 4 7">Belongs to the tRNA pseudouridine synthase TruA family.</text>
</comment>
<dbReference type="FunFam" id="3.30.70.580:FF:000001">
    <property type="entry name" value="tRNA pseudouridine synthase A"/>
    <property type="match status" value="1"/>
</dbReference>
<feature type="binding site" evidence="4 6">
    <location>
        <position position="110"/>
    </location>
    <ligand>
        <name>substrate</name>
    </ligand>
</feature>
<evidence type="ECO:0000256" key="2">
    <source>
        <dbReference type="ARBA" id="ARBA00022694"/>
    </source>
</evidence>
<dbReference type="Proteomes" id="UP000886876">
    <property type="component" value="Unassembled WGS sequence"/>
</dbReference>
<evidence type="ECO:0000259" key="8">
    <source>
        <dbReference type="Pfam" id="PF01416"/>
    </source>
</evidence>
<sequence>MRNIALKLRYDGTAYHGWQVQKTEISVAETLEKALGKVCGERIKLTGCGRTDAGVHALSYCANFRTESRIPVERLPLAVNTRLPDDIAVLDACEAPEDFNAILSCIQKEYVYKIMNTRIRDPFLQKRVCFYPAPLDIDRMRAAGLAFEGRHDFRAVRSVGTQTKTTVRTVHWCRATREGDMISVAVCADGFLYNMVRAIVGTMVYASHGKLEPEEIPALLEMGDRRLTGPTMPPQGLYLRRVWYEGAVGEMMREDYPDEIPGGIGKAQGAVLRGGGAHSAGGGNSLLDEVEGR</sequence>
<dbReference type="InterPro" id="IPR020095">
    <property type="entry name" value="PsdUridine_synth_TruA_C"/>
</dbReference>
<dbReference type="EMBL" id="DVJS01000151">
    <property type="protein sequence ID" value="HIS97538.1"/>
    <property type="molecule type" value="Genomic_DNA"/>
</dbReference>
<name>A0A9D1G5C2_9FIRM</name>
<dbReference type="NCBIfam" id="TIGR00071">
    <property type="entry name" value="hisT_truA"/>
    <property type="match status" value="1"/>
</dbReference>
<dbReference type="GO" id="GO:0160147">
    <property type="term" value="F:tRNA pseudouridine(38-40) synthase activity"/>
    <property type="evidence" value="ECO:0007669"/>
    <property type="project" value="UniProtKB-EC"/>
</dbReference>
<dbReference type="GO" id="GO:0003723">
    <property type="term" value="F:RNA binding"/>
    <property type="evidence" value="ECO:0007669"/>
    <property type="project" value="InterPro"/>
</dbReference>
<comment type="function">
    <text evidence="4">Formation of pseudouridine at positions 38, 39 and 40 in the anticodon stem and loop of transfer RNAs.</text>
</comment>
<evidence type="ECO:0000256" key="1">
    <source>
        <dbReference type="ARBA" id="ARBA00009375"/>
    </source>
</evidence>
<evidence type="ECO:0000256" key="6">
    <source>
        <dbReference type="PIRSR" id="PIRSR001430-2"/>
    </source>
</evidence>
<dbReference type="Pfam" id="PF01416">
    <property type="entry name" value="PseudoU_synth_1"/>
    <property type="match status" value="2"/>
</dbReference>
<evidence type="ECO:0000256" key="3">
    <source>
        <dbReference type="ARBA" id="ARBA00023235"/>
    </source>
</evidence>
<keyword evidence="2 4" id="KW-0819">tRNA processing</keyword>
<feature type="active site" description="Nucleophile" evidence="4 5">
    <location>
        <position position="52"/>
    </location>
</feature>
<dbReference type="InterPro" id="IPR020103">
    <property type="entry name" value="PsdUridine_synth_cat_dom_sf"/>
</dbReference>
<dbReference type="PIRSF" id="PIRSF001430">
    <property type="entry name" value="tRNA_psdUrid_synth"/>
    <property type="match status" value="1"/>
</dbReference>
<dbReference type="EC" id="5.4.99.12" evidence="4"/>
<dbReference type="GO" id="GO:0031119">
    <property type="term" value="P:tRNA pseudouridine synthesis"/>
    <property type="evidence" value="ECO:0007669"/>
    <property type="project" value="UniProtKB-UniRule"/>
</dbReference>